<accession>A0ABZ2LSF3</accession>
<dbReference type="InterPro" id="IPR001347">
    <property type="entry name" value="SIS_dom"/>
</dbReference>
<dbReference type="Pfam" id="PF01380">
    <property type="entry name" value="SIS"/>
    <property type="match status" value="2"/>
</dbReference>
<dbReference type="PROSITE" id="PS51464">
    <property type="entry name" value="SIS"/>
    <property type="match status" value="2"/>
</dbReference>
<dbReference type="InterPro" id="IPR035490">
    <property type="entry name" value="GlmS/FrlB_SIS"/>
</dbReference>
<dbReference type="Proteomes" id="UP001370348">
    <property type="component" value="Chromosome"/>
</dbReference>
<dbReference type="InterPro" id="IPR035466">
    <property type="entry name" value="GlmS/AgaS_SIS"/>
</dbReference>
<evidence type="ECO:0000256" key="6">
    <source>
        <dbReference type="ARBA" id="ARBA00022737"/>
    </source>
</evidence>
<comment type="catalytic activity">
    <reaction evidence="1 8">
        <text>D-fructose 6-phosphate + L-glutamine = D-glucosamine 6-phosphate + L-glutamate</text>
        <dbReference type="Rhea" id="RHEA:13237"/>
        <dbReference type="ChEBI" id="CHEBI:29985"/>
        <dbReference type="ChEBI" id="CHEBI:58359"/>
        <dbReference type="ChEBI" id="CHEBI:58725"/>
        <dbReference type="ChEBI" id="CHEBI:61527"/>
        <dbReference type="EC" id="2.6.1.16"/>
    </reaction>
</comment>
<keyword evidence="12" id="KW-1185">Reference proteome</keyword>
<gene>
    <name evidence="8 11" type="primary">glmS</name>
    <name evidence="11" type="ORF">LZC94_39220</name>
</gene>
<dbReference type="InterPro" id="IPR017932">
    <property type="entry name" value="GATase_2_dom"/>
</dbReference>
<dbReference type="InterPro" id="IPR005855">
    <property type="entry name" value="GFAT"/>
</dbReference>
<protein>
    <recommendedName>
        <fullName evidence="3 8">Glutamine--fructose-6-phosphate aminotransferase [isomerizing]</fullName>
        <ecNumber evidence="2 8">2.6.1.16</ecNumber>
    </recommendedName>
    <alternativeName>
        <fullName evidence="8">D-fructose-6-phosphate amidotransferase</fullName>
    </alternativeName>
    <alternativeName>
        <fullName evidence="8">GFAT</fullName>
    </alternativeName>
    <alternativeName>
        <fullName evidence="8">Glucosamine-6-phosphate synthase</fullName>
    </alternativeName>
    <alternativeName>
        <fullName evidence="8">Hexosephosphate aminotransferase</fullName>
    </alternativeName>
    <alternativeName>
        <fullName evidence="8">L-glutamine--D-fructose-6-phosphate amidotransferase</fullName>
    </alternativeName>
</protein>
<evidence type="ECO:0000256" key="5">
    <source>
        <dbReference type="ARBA" id="ARBA00022679"/>
    </source>
</evidence>
<keyword evidence="5 8" id="KW-0808">Transferase</keyword>
<dbReference type="CDD" id="cd05009">
    <property type="entry name" value="SIS_GlmS_GlmD_2"/>
    <property type="match status" value="1"/>
</dbReference>
<evidence type="ECO:0000256" key="8">
    <source>
        <dbReference type="HAMAP-Rule" id="MF_00164"/>
    </source>
</evidence>
<evidence type="ECO:0000256" key="2">
    <source>
        <dbReference type="ARBA" id="ARBA00012916"/>
    </source>
</evidence>
<evidence type="ECO:0000256" key="3">
    <source>
        <dbReference type="ARBA" id="ARBA00016090"/>
    </source>
</evidence>
<dbReference type="PANTHER" id="PTHR10937">
    <property type="entry name" value="GLUCOSAMINE--FRUCTOSE-6-PHOSPHATE AMINOTRANSFERASE, ISOMERIZING"/>
    <property type="match status" value="1"/>
</dbReference>
<feature type="active site" description="Nucleophile; for GATase activity" evidence="8">
    <location>
        <position position="2"/>
    </location>
</feature>
<organism evidence="11 12">
    <name type="scientific">Pendulispora albinea</name>
    <dbReference type="NCBI Taxonomy" id="2741071"/>
    <lineage>
        <taxon>Bacteria</taxon>
        <taxon>Pseudomonadati</taxon>
        <taxon>Myxococcota</taxon>
        <taxon>Myxococcia</taxon>
        <taxon>Myxococcales</taxon>
        <taxon>Sorangiineae</taxon>
        <taxon>Pendulisporaceae</taxon>
        <taxon>Pendulispora</taxon>
    </lineage>
</organism>
<dbReference type="InterPro" id="IPR046348">
    <property type="entry name" value="SIS_dom_sf"/>
</dbReference>
<sequence length="633" mass="68034">MCGIVAYVGERECAGILVDGLRKLEYRGYDSAGLALHTGRGVEIVRAVGKLVNLDNALAKTPLAGKTGIGHTRWATHGRPNEVNAHPHVAGKVAVVHNGIIENHGILRQELEAKKIRFSSDTDTEIVAHLIQEAMSEGAPSLEEAVRKALRRVKGAYAIAVVSGDAPDDIIVAKDSSPLVLGVGKGEMLAASDIPALLEHTREVIFLEDGEMALLRKTGPVISKIDGTPVTRAAKHIEWSASQAEKGGYKHFMLKEILEQPRAIEDTVRGRINVSEADVVPEEIGVTPALAKSITRVYFVACGTSAHAAMAGRYWVEQLARLPATVEIGSEVRYREPVFSPTDLVVAVSQSGETADTLAAVKAAKAQGAHVLAVANVLDSALPRAADGALYTHAGPEIGVASTKCFTTQLAALLMLAVYLGRRRGTLSQAEGHRVLGGLLKAAHDMRDVLEQKDKIQHIAKKYSRSRDMLFLGRGTGFPIALEGALKLKEISYIHAEGYAAGEMKHGPIALIDEEMPVVVLCPKDAHYEKTVSNLEEVRAREGIVIAVCTKGDTEIPRLVTPSISQIPVAGSRSQRQPFAISEPDVIEIPEVEPEVLPLLTVVPLQLLSYYIADFKGTDVDQPRNLAKTVTVE</sequence>
<feature type="domain" description="Glutamine amidotransferase type-2" evidence="9">
    <location>
        <begin position="2"/>
        <end position="218"/>
    </location>
</feature>
<evidence type="ECO:0000313" key="12">
    <source>
        <dbReference type="Proteomes" id="UP001370348"/>
    </source>
</evidence>
<evidence type="ECO:0000256" key="7">
    <source>
        <dbReference type="ARBA" id="ARBA00022962"/>
    </source>
</evidence>
<dbReference type="HAMAP" id="MF_00164">
    <property type="entry name" value="GlmS"/>
    <property type="match status" value="1"/>
</dbReference>
<feature type="active site" description="For Fru-6P isomerization activity" evidence="8">
    <location>
        <position position="628"/>
    </location>
</feature>
<dbReference type="Gene3D" id="3.40.50.10490">
    <property type="entry name" value="Glucose-6-phosphate isomerase like protein, domain 1"/>
    <property type="match status" value="2"/>
</dbReference>
<dbReference type="Gene3D" id="3.60.20.10">
    <property type="entry name" value="Glutamine Phosphoribosylpyrophosphate, subunit 1, domain 1"/>
    <property type="match status" value="1"/>
</dbReference>
<feature type="domain" description="SIS" evidence="10">
    <location>
        <begin position="459"/>
        <end position="623"/>
    </location>
</feature>
<keyword evidence="7" id="KW-0315">Glutamine amidotransferase</keyword>
<comment type="subcellular location">
    <subcellularLocation>
        <location evidence="8">Cytoplasm</location>
    </subcellularLocation>
</comment>
<reference evidence="11 12" key="1">
    <citation type="submission" date="2021-12" db="EMBL/GenBank/DDBJ databases">
        <title>Discovery of the Pendulisporaceae a myxobacterial family with distinct sporulation behavior and unique specialized metabolism.</title>
        <authorList>
            <person name="Garcia R."/>
            <person name="Popoff A."/>
            <person name="Bader C.D."/>
            <person name="Loehr J."/>
            <person name="Walesch S."/>
            <person name="Walt C."/>
            <person name="Boldt J."/>
            <person name="Bunk B."/>
            <person name="Haeckl F.J.F.P.J."/>
            <person name="Gunesch A.P."/>
            <person name="Birkelbach J."/>
            <person name="Nuebel U."/>
            <person name="Pietschmann T."/>
            <person name="Bach T."/>
            <person name="Mueller R."/>
        </authorList>
    </citation>
    <scope>NUCLEOTIDE SEQUENCE [LARGE SCALE GENOMIC DNA]</scope>
    <source>
        <strain evidence="11 12">MSr11954</strain>
    </source>
</reference>
<evidence type="ECO:0000313" key="11">
    <source>
        <dbReference type="EMBL" id="WXB13853.1"/>
    </source>
</evidence>
<dbReference type="PROSITE" id="PS51278">
    <property type="entry name" value="GATASE_TYPE_2"/>
    <property type="match status" value="1"/>
</dbReference>
<evidence type="ECO:0000259" key="10">
    <source>
        <dbReference type="PROSITE" id="PS51464"/>
    </source>
</evidence>
<dbReference type="SUPFAM" id="SSF53697">
    <property type="entry name" value="SIS domain"/>
    <property type="match status" value="1"/>
</dbReference>
<dbReference type="CDD" id="cd00714">
    <property type="entry name" value="GFAT"/>
    <property type="match status" value="1"/>
</dbReference>
<evidence type="ECO:0000256" key="1">
    <source>
        <dbReference type="ARBA" id="ARBA00001031"/>
    </source>
</evidence>
<keyword evidence="8" id="KW-0963">Cytoplasm</keyword>
<dbReference type="NCBIfam" id="NF001484">
    <property type="entry name" value="PRK00331.1"/>
    <property type="match status" value="1"/>
</dbReference>
<comment type="function">
    <text evidence="8">Catalyzes the first step in hexosamine metabolism, converting fructose-6P into glucosamine-6P using glutamine as a nitrogen source.</text>
</comment>
<proteinExistence type="inferred from homology"/>
<name>A0ABZ2LSF3_9BACT</name>
<dbReference type="SUPFAM" id="SSF56235">
    <property type="entry name" value="N-terminal nucleophile aminohydrolases (Ntn hydrolases)"/>
    <property type="match status" value="1"/>
</dbReference>
<dbReference type="EMBL" id="CP089984">
    <property type="protein sequence ID" value="WXB13853.1"/>
    <property type="molecule type" value="Genomic_DNA"/>
</dbReference>
<keyword evidence="4 8" id="KW-0032">Aminotransferase</keyword>
<keyword evidence="6" id="KW-0677">Repeat</keyword>
<evidence type="ECO:0000259" key="9">
    <source>
        <dbReference type="PROSITE" id="PS51278"/>
    </source>
</evidence>
<dbReference type="RefSeq" id="WP_394823470.1">
    <property type="nucleotide sequence ID" value="NZ_CP089984.1"/>
</dbReference>
<dbReference type="Pfam" id="PF13522">
    <property type="entry name" value="GATase_6"/>
    <property type="match status" value="1"/>
</dbReference>
<dbReference type="InterPro" id="IPR029055">
    <property type="entry name" value="Ntn_hydrolases_N"/>
</dbReference>
<comment type="subunit">
    <text evidence="8">Homodimer.</text>
</comment>
<dbReference type="EC" id="2.6.1.16" evidence="2 8"/>
<dbReference type="NCBIfam" id="TIGR01135">
    <property type="entry name" value="glmS"/>
    <property type="match status" value="1"/>
</dbReference>
<dbReference type="PANTHER" id="PTHR10937:SF0">
    <property type="entry name" value="GLUTAMINE--FRUCTOSE-6-PHOSPHATE TRANSAMINASE (ISOMERIZING)"/>
    <property type="match status" value="1"/>
</dbReference>
<dbReference type="CDD" id="cd05008">
    <property type="entry name" value="SIS_GlmS_GlmD_1"/>
    <property type="match status" value="1"/>
</dbReference>
<dbReference type="GO" id="GO:0004360">
    <property type="term" value="F:glutamine-fructose-6-phosphate transaminase (isomerizing) activity"/>
    <property type="evidence" value="ECO:0007669"/>
    <property type="project" value="UniProtKB-EC"/>
</dbReference>
<evidence type="ECO:0000256" key="4">
    <source>
        <dbReference type="ARBA" id="ARBA00022576"/>
    </source>
</evidence>
<feature type="domain" description="SIS" evidence="10">
    <location>
        <begin position="286"/>
        <end position="426"/>
    </location>
</feature>
<feature type="initiator methionine" description="Removed" evidence="8">
    <location>
        <position position="1"/>
    </location>
</feature>
<dbReference type="InterPro" id="IPR047084">
    <property type="entry name" value="GFAT_N"/>
</dbReference>